<dbReference type="Pfam" id="PF07963">
    <property type="entry name" value="N_methyl"/>
    <property type="match status" value="1"/>
</dbReference>
<comment type="similarity">
    <text evidence="1 3">Belongs to the N-Me-Phe pilin family.</text>
</comment>
<evidence type="ECO:0000256" key="4">
    <source>
        <dbReference type="SAM" id="Phobius"/>
    </source>
</evidence>
<dbReference type="AlphaFoldDB" id="A0AAP4U258"/>
<evidence type="ECO:0000313" key="6">
    <source>
        <dbReference type="Proteomes" id="UP001170481"/>
    </source>
</evidence>
<dbReference type="GO" id="GO:0007155">
    <property type="term" value="P:cell adhesion"/>
    <property type="evidence" value="ECO:0007669"/>
    <property type="project" value="InterPro"/>
</dbReference>
<dbReference type="PANTHER" id="PTHR30093">
    <property type="entry name" value="GENERAL SECRETION PATHWAY PROTEIN G"/>
    <property type="match status" value="1"/>
</dbReference>
<dbReference type="InterPro" id="IPR045584">
    <property type="entry name" value="Pilin-like"/>
</dbReference>
<dbReference type="InterPro" id="IPR001082">
    <property type="entry name" value="Pilin"/>
</dbReference>
<dbReference type="SUPFAM" id="SSF54523">
    <property type="entry name" value="Pili subunits"/>
    <property type="match status" value="1"/>
</dbReference>
<proteinExistence type="inferred from homology"/>
<gene>
    <name evidence="5" type="ORF">Q4535_16505</name>
</gene>
<sequence length="148" mass="15390">MTRKQSGFTLIELMIVVAIIGILAAIAIPQYQNYVARSEAASALATIRSVQTDAEDIMVRGLEPKVEEAAAATERDLGIAADASSSGTISVANYTAAGVLDIVFTFNATGVSPQVQSTTITLSRDTDGIWSCATTIDQDFAPGDCTGA</sequence>
<reference evidence="5" key="1">
    <citation type="submission" date="2023-07" db="EMBL/GenBank/DDBJ databases">
        <title>Genome content predicts the carbon catabolic preferences of heterotrophic bacteria.</title>
        <authorList>
            <person name="Gralka M."/>
        </authorList>
    </citation>
    <scope>NUCLEOTIDE SEQUENCE</scope>
    <source>
        <strain evidence="5">C2R13</strain>
    </source>
</reference>
<dbReference type="GO" id="GO:0043107">
    <property type="term" value="P:type IV pilus-dependent motility"/>
    <property type="evidence" value="ECO:0007669"/>
    <property type="project" value="TreeGrafter"/>
</dbReference>
<organism evidence="5 6">
    <name type="scientific">Cobetia amphilecti</name>
    <dbReference type="NCBI Taxonomy" id="1055104"/>
    <lineage>
        <taxon>Bacteria</taxon>
        <taxon>Pseudomonadati</taxon>
        <taxon>Pseudomonadota</taxon>
        <taxon>Gammaproteobacteria</taxon>
        <taxon>Oceanospirillales</taxon>
        <taxon>Halomonadaceae</taxon>
        <taxon>Cobetia</taxon>
    </lineage>
</organism>
<keyword evidence="4" id="KW-1133">Transmembrane helix</keyword>
<evidence type="ECO:0000256" key="3">
    <source>
        <dbReference type="RuleBase" id="RU000389"/>
    </source>
</evidence>
<dbReference type="Gene3D" id="3.30.700.10">
    <property type="entry name" value="Glycoprotein, Type 4 Pilin"/>
    <property type="match status" value="1"/>
</dbReference>
<accession>A0AAP4U258</accession>
<evidence type="ECO:0000256" key="2">
    <source>
        <dbReference type="ARBA" id="ARBA00022481"/>
    </source>
</evidence>
<dbReference type="RefSeq" id="WP_303595428.1">
    <property type="nucleotide sequence ID" value="NZ_JAUORK010000031.1"/>
</dbReference>
<keyword evidence="4" id="KW-0812">Transmembrane</keyword>
<dbReference type="Proteomes" id="UP001170481">
    <property type="component" value="Unassembled WGS sequence"/>
</dbReference>
<evidence type="ECO:0000256" key="1">
    <source>
        <dbReference type="ARBA" id="ARBA00005233"/>
    </source>
</evidence>
<dbReference type="PROSITE" id="PS00409">
    <property type="entry name" value="PROKAR_NTER_METHYL"/>
    <property type="match status" value="1"/>
</dbReference>
<protein>
    <submittedName>
        <fullName evidence="5">Pilin</fullName>
    </submittedName>
</protein>
<dbReference type="Pfam" id="PF00114">
    <property type="entry name" value="Pilin"/>
    <property type="match status" value="1"/>
</dbReference>
<dbReference type="GO" id="GO:0044096">
    <property type="term" value="C:type IV pilus"/>
    <property type="evidence" value="ECO:0007669"/>
    <property type="project" value="TreeGrafter"/>
</dbReference>
<name>A0AAP4U258_9GAMM</name>
<evidence type="ECO:0000313" key="5">
    <source>
        <dbReference type="EMBL" id="MDO6673707.1"/>
    </source>
</evidence>
<keyword evidence="4" id="KW-0472">Membrane</keyword>
<comment type="caution">
    <text evidence="5">The sequence shown here is derived from an EMBL/GenBank/DDBJ whole genome shotgun (WGS) entry which is preliminary data.</text>
</comment>
<dbReference type="EMBL" id="JAUORK010000031">
    <property type="protein sequence ID" value="MDO6673707.1"/>
    <property type="molecule type" value="Genomic_DNA"/>
</dbReference>
<feature type="transmembrane region" description="Helical" evidence="4">
    <location>
        <begin position="7"/>
        <end position="28"/>
    </location>
</feature>
<dbReference type="InterPro" id="IPR012902">
    <property type="entry name" value="N_methyl_site"/>
</dbReference>
<dbReference type="NCBIfam" id="TIGR02532">
    <property type="entry name" value="IV_pilin_GFxxxE"/>
    <property type="match status" value="1"/>
</dbReference>
<keyword evidence="3" id="KW-0281">Fimbrium</keyword>
<keyword evidence="2" id="KW-0488">Methylation</keyword>
<dbReference type="PANTHER" id="PTHR30093:SF34">
    <property type="entry name" value="PREPILIN PEPTIDASE-DEPENDENT PROTEIN D"/>
    <property type="match status" value="1"/>
</dbReference>